<dbReference type="Proteomes" id="UP000076798">
    <property type="component" value="Unassembled WGS sequence"/>
</dbReference>
<organism evidence="8 9">
    <name type="scientific">Sistotremastrum suecicum HHB10207 ss-3</name>
    <dbReference type="NCBI Taxonomy" id="1314776"/>
    <lineage>
        <taxon>Eukaryota</taxon>
        <taxon>Fungi</taxon>
        <taxon>Dikarya</taxon>
        <taxon>Basidiomycota</taxon>
        <taxon>Agaricomycotina</taxon>
        <taxon>Agaricomycetes</taxon>
        <taxon>Sistotremastrales</taxon>
        <taxon>Sistotremastraceae</taxon>
        <taxon>Sistotremastrum</taxon>
    </lineage>
</organism>
<sequence>MLTILRQNIWRVAKRDFSRAWAHTSSVHSVNEQDVEHFTKILSSPSSVISTLSPSFSSSSDLENFNADWMGKYKGHATTVLKPRTTEEVSKILKYCWERQIHVVPQGGNTGLVGGSVPIQDELVISLSNLSKVRSFDPVSGILVADAGCVLESLSEHIAPHGFIMPLDLGAKGSCQIGGNVATNAGGLRLLRYGSLHGTVLGLEVVLPDGTVLDQLSTMRKDNTGYDLKQLFIGSEGTIGIITGVSILTPPAPKSTNNVVLALPSFSNVIPVFKATRQHLSEVLSAFEYFDRTAYDLALKHGHAAPFPAEEVEGAECYVLLETSGGKKEHDDEKINTLLETILSDEDSLILTGTLSQSPSQFASLWAIREGLTEAVSKEGKAYKYDISVPVSSFAEVVGTVRARCEEKGLISRGLVKHVIGYGHVGDGNLHLNVIATEYNDEVAQTLEPFVYEVVASHRGSISAEHGIGVMKTHALKYSKDAISRQWMRKIKDLFDSKGIMNPGKVLE</sequence>
<dbReference type="FunFam" id="3.30.465.10:FF:000053">
    <property type="entry name" value="D-lactate dehydrogenase (Cytochrome), putative"/>
    <property type="match status" value="1"/>
</dbReference>
<dbReference type="FunFam" id="3.30.43.10:FF:000011">
    <property type="entry name" value="D-lactate dehydrogenase (Cytochrome)"/>
    <property type="match status" value="1"/>
</dbReference>
<dbReference type="Pfam" id="PF01565">
    <property type="entry name" value="FAD_binding_4"/>
    <property type="match status" value="1"/>
</dbReference>
<dbReference type="SUPFAM" id="SSF55103">
    <property type="entry name" value="FAD-linked oxidases, C-terminal domain"/>
    <property type="match status" value="1"/>
</dbReference>
<keyword evidence="5" id="KW-0560">Oxidoreductase</keyword>
<dbReference type="Gene3D" id="3.30.70.2740">
    <property type="match status" value="1"/>
</dbReference>
<dbReference type="EMBL" id="KV428004">
    <property type="protein sequence ID" value="KZT44388.1"/>
    <property type="molecule type" value="Genomic_DNA"/>
</dbReference>
<comment type="cofactor">
    <cofactor evidence="1">
        <name>FAD</name>
        <dbReference type="ChEBI" id="CHEBI:57692"/>
    </cofactor>
</comment>
<dbReference type="InterPro" id="IPR016167">
    <property type="entry name" value="FAD-bd_PCMH_sub1"/>
</dbReference>
<dbReference type="InterPro" id="IPR051264">
    <property type="entry name" value="FAD-oxidored/transferase_4"/>
</dbReference>
<dbReference type="InterPro" id="IPR036318">
    <property type="entry name" value="FAD-bd_PCMH-like_sf"/>
</dbReference>
<dbReference type="InterPro" id="IPR016171">
    <property type="entry name" value="Vanillyl_alc_oxidase_C-sub2"/>
</dbReference>
<name>A0A166J5E8_9AGAM</name>
<dbReference type="Pfam" id="PF02913">
    <property type="entry name" value="FAD-oxidase_C"/>
    <property type="match status" value="1"/>
</dbReference>
<feature type="domain" description="FAD-binding PCMH-type" evidence="7">
    <location>
        <begin position="73"/>
        <end position="252"/>
    </location>
</feature>
<dbReference type="PANTHER" id="PTHR43716:SF1">
    <property type="entry name" value="D-2-HYDROXYGLUTARATE DEHYDROGENASE, MITOCHONDRIAL"/>
    <property type="match status" value="1"/>
</dbReference>
<dbReference type="FunFam" id="3.30.70.2740:FF:000002">
    <property type="entry name" value="D-2-hydroxyglutarate dehydrogenase mitochondrial"/>
    <property type="match status" value="1"/>
</dbReference>
<dbReference type="GO" id="GO:0005739">
    <property type="term" value="C:mitochondrion"/>
    <property type="evidence" value="ECO:0007669"/>
    <property type="project" value="TreeGrafter"/>
</dbReference>
<keyword evidence="4" id="KW-0274">FAD</keyword>
<gene>
    <name evidence="8" type="ORF">SISSUDRAFT_1038890</name>
</gene>
<dbReference type="FunFam" id="3.30.70.2190:FF:000001">
    <property type="entry name" value="D-2-hydroxyglutarate dehydrogenase mitochondrial"/>
    <property type="match status" value="1"/>
</dbReference>
<dbReference type="Gene3D" id="3.30.43.10">
    <property type="entry name" value="Uridine Diphospho-n-acetylenolpyruvylglucosamine Reductase, domain 2"/>
    <property type="match status" value="1"/>
</dbReference>
<dbReference type="SUPFAM" id="SSF56176">
    <property type="entry name" value="FAD-binding/transporter-associated domain-like"/>
    <property type="match status" value="1"/>
</dbReference>
<evidence type="ECO:0000259" key="7">
    <source>
        <dbReference type="PROSITE" id="PS51387"/>
    </source>
</evidence>
<dbReference type="Gene3D" id="3.30.70.2190">
    <property type="match status" value="1"/>
</dbReference>
<dbReference type="STRING" id="1314776.A0A166J5E8"/>
<dbReference type="Gene3D" id="1.10.45.10">
    <property type="entry name" value="Vanillyl-alcohol Oxidase, Chain A, domain 4"/>
    <property type="match status" value="1"/>
</dbReference>
<dbReference type="GO" id="GO:0004458">
    <property type="term" value="F:D-lactate dehydrogenase (cytochrome) activity"/>
    <property type="evidence" value="ECO:0007669"/>
    <property type="project" value="UniProtKB-EC"/>
</dbReference>
<evidence type="ECO:0000256" key="4">
    <source>
        <dbReference type="ARBA" id="ARBA00022827"/>
    </source>
</evidence>
<evidence type="ECO:0000256" key="5">
    <source>
        <dbReference type="ARBA" id="ARBA00023002"/>
    </source>
</evidence>
<dbReference type="AlphaFoldDB" id="A0A166J5E8"/>
<evidence type="ECO:0000313" key="8">
    <source>
        <dbReference type="EMBL" id="KZT44388.1"/>
    </source>
</evidence>
<dbReference type="Gene3D" id="3.30.465.10">
    <property type="match status" value="1"/>
</dbReference>
<evidence type="ECO:0000256" key="3">
    <source>
        <dbReference type="ARBA" id="ARBA00022630"/>
    </source>
</evidence>
<dbReference type="PANTHER" id="PTHR43716">
    <property type="entry name" value="D-2-HYDROXYGLUTARATE DEHYDROGENASE, MITOCHONDRIAL"/>
    <property type="match status" value="1"/>
</dbReference>
<keyword evidence="3" id="KW-0285">Flavoprotein</keyword>
<accession>A0A166J5E8</accession>
<dbReference type="OrthoDB" id="5332616at2759"/>
<comment type="similarity">
    <text evidence="2">Belongs to the FAD-binding oxidoreductase/transferase type 4 family.</text>
</comment>
<dbReference type="FunFam" id="1.10.45.10:FF:000001">
    <property type="entry name" value="D-lactate dehydrogenase mitochondrial"/>
    <property type="match status" value="1"/>
</dbReference>
<evidence type="ECO:0000313" key="9">
    <source>
        <dbReference type="Proteomes" id="UP000076798"/>
    </source>
</evidence>
<comment type="catalytic activity">
    <reaction evidence="6">
        <text>(R)-lactate + 2 Fe(III)-[cytochrome c] = 2 Fe(II)-[cytochrome c] + pyruvate + 2 H(+)</text>
        <dbReference type="Rhea" id="RHEA:13521"/>
        <dbReference type="Rhea" id="RHEA-COMP:10350"/>
        <dbReference type="Rhea" id="RHEA-COMP:14399"/>
        <dbReference type="ChEBI" id="CHEBI:15361"/>
        <dbReference type="ChEBI" id="CHEBI:15378"/>
        <dbReference type="ChEBI" id="CHEBI:16004"/>
        <dbReference type="ChEBI" id="CHEBI:29033"/>
        <dbReference type="ChEBI" id="CHEBI:29034"/>
        <dbReference type="EC" id="1.1.2.4"/>
    </reaction>
</comment>
<dbReference type="InterPro" id="IPR016169">
    <property type="entry name" value="FAD-bd_PCMH_sub2"/>
</dbReference>
<protein>
    <submittedName>
        <fullName evidence="8">FAD-binding domain-containing protein</fullName>
    </submittedName>
</protein>
<proteinExistence type="inferred from homology"/>
<dbReference type="GO" id="GO:0071949">
    <property type="term" value="F:FAD binding"/>
    <property type="evidence" value="ECO:0007669"/>
    <property type="project" value="InterPro"/>
</dbReference>
<dbReference type="InterPro" id="IPR016166">
    <property type="entry name" value="FAD-bd_PCMH"/>
</dbReference>
<evidence type="ECO:0000256" key="6">
    <source>
        <dbReference type="ARBA" id="ARBA00051436"/>
    </source>
</evidence>
<evidence type="ECO:0000256" key="2">
    <source>
        <dbReference type="ARBA" id="ARBA00008000"/>
    </source>
</evidence>
<dbReference type="InterPro" id="IPR004113">
    <property type="entry name" value="FAD-bd_oxidored_4_C"/>
</dbReference>
<keyword evidence="9" id="KW-1185">Reference proteome</keyword>
<dbReference type="PROSITE" id="PS51387">
    <property type="entry name" value="FAD_PCMH"/>
    <property type="match status" value="1"/>
</dbReference>
<reference evidence="8 9" key="1">
    <citation type="journal article" date="2016" name="Mol. Biol. Evol.">
        <title>Comparative Genomics of Early-Diverging Mushroom-Forming Fungi Provides Insights into the Origins of Lignocellulose Decay Capabilities.</title>
        <authorList>
            <person name="Nagy L.G."/>
            <person name="Riley R."/>
            <person name="Tritt A."/>
            <person name="Adam C."/>
            <person name="Daum C."/>
            <person name="Floudas D."/>
            <person name="Sun H."/>
            <person name="Yadav J.S."/>
            <person name="Pangilinan J."/>
            <person name="Larsson K.H."/>
            <person name="Matsuura K."/>
            <person name="Barry K."/>
            <person name="Labutti K."/>
            <person name="Kuo R."/>
            <person name="Ohm R.A."/>
            <person name="Bhattacharya S.S."/>
            <person name="Shirouzu T."/>
            <person name="Yoshinaga Y."/>
            <person name="Martin F.M."/>
            <person name="Grigoriev I.V."/>
            <person name="Hibbett D.S."/>
        </authorList>
    </citation>
    <scope>NUCLEOTIDE SEQUENCE [LARGE SCALE GENOMIC DNA]</scope>
    <source>
        <strain evidence="8 9">HHB10207 ss-3</strain>
    </source>
</reference>
<evidence type="ECO:0000256" key="1">
    <source>
        <dbReference type="ARBA" id="ARBA00001974"/>
    </source>
</evidence>
<dbReference type="InterPro" id="IPR006094">
    <property type="entry name" value="Oxid_FAD_bind_N"/>
</dbReference>
<dbReference type="InterPro" id="IPR016164">
    <property type="entry name" value="FAD-linked_Oxase-like_C"/>
</dbReference>